<accession>A0A1D6HR75</accession>
<dbReference type="SMART" id="SM00320">
    <property type="entry name" value="WD40"/>
    <property type="match status" value="3"/>
</dbReference>
<feature type="repeat" description="WD" evidence="5">
    <location>
        <begin position="25"/>
        <end position="67"/>
    </location>
</feature>
<keyword evidence="3" id="KW-0677">Repeat</keyword>
<dbReference type="PROSITE" id="PS50082">
    <property type="entry name" value="WD_REPEATS_2"/>
    <property type="match status" value="2"/>
</dbReference>
<dbReference type="InterPro" id="IPR036322">
    <property type="entry name" value="WD40_repeat_dom_sf"/>
</dbReference>
<evidence type="ECO:0000313" key="6">
    <source>
        <dbReference type="EMBL" id="ONM51020.1"/>
    </source>
</evidence>
<evidence type="ECO:0000256" key="1">
    <source>
        <dbReference type="ARBA" id="ARBA00004123"/>
    </source>
</evidence>
<dbReference type="EMBL" id="CM007650">
    <property type="protein sequence ID" value="ONM51015.1"/>
    <property type="molecule type" value="Genomic_DNA"/>
</dbReference>
<dbReference type="AlphaFoldDB" id="A0A1D6HR75"/>
<evidence type="ECO:0000256" key="4">
    <source>
        <dbReference type="ARBA" id="ARBA00023242"/>
    </source>
</evidence>
<dbReference type="InterPro" id="IPR001680">
    <property type="entry name" value="WD40_rpt"/>
</dbReference>
<keyword evidence="2 5" id="KW-0853">WD repeat</keyword>
<name>A0A1D6HR75_MAIZE</name>
<dbReference type="PANTHER" id="PTHR19861">
    <property type="entry name" value="WD40 REPEAT PROTEIN SWD2"/>
    <property type="match status" value="1"/>
</dbReference>
<dbReference type="EMBL" id="CM007650">
    <property type="protein sequence ID" value="ONM51020.1"/>
    <property type="molecule type" value="Genomic_DNA"/>
</dbReference>
<dbReference type="Pfam" id="PF00400">
    <property type="entry name" value="WD40"/>
    <property type="match status" value="2"/>
</dbReference>
<dbReference type="GO" id="GO:0005634">
    <property type="term" value="C:nucleus"/>
    <property type="evidence" value="ECO:0007669"/>
    <property type="project" value="UniProtKB-SubCell"/>
</dbReference>
<dbReference type="IntAct" id="A0A1D6HR75">
    <property type="interactions" value="3"/>
</dbReference>
<organism evidence="6">
    <name type="scientific">Zea mays</name>
    <name type="common">Maize</name>
    <dbReference type="NCBI Taxonomy" id="4577"/>
    <lineage>
        <taxon>Eukaryota</taxon>
        <taxon>Viridiplantae</taxon>
        <taxon>Streptophyta</taxon>
        <taxon>Embryophyta</taxon>
        <taxon>Tracheophyta</taxon>
        <taxon>Spermatophyta</taxon>
        <taxon>Magnoliopsida</taxon>
        <taxon>Liliopsida</taxon>
        <taxon>Poales</taxon>
        <taxon>Poaceae</taxon>
        <taxon>PACMAD clade</taxon>
        <taxon>Panicoideae</taxon>
        <taxon>Andropogonodae</taxon>
        <taxon>Andropogoneae</taxon>
        <taxon>Tripsacinae</taxon>
        <taxon>Zea</taxon>
    </lineage>
</organism>
<dbReference type="InterPro" id="IPR019775">
    <property type="entry name" value="WD40_repeat_CS"/>
</dbReference>
<dbReference type="SUPFAM" id="SSF50978">
    <property type="entry name" value="WD40 repeat-like"/>
    <property type="match status" value="1"/>
</dbReference>
<evidence type="ECO:0000256" key="3">
    <source>
        <dbReference type="ARBA" id="ARBA00022737"/>
    </source>
</evidence>
<protein>
    <submittedName>
        <fullName evidence="6">Transducin/WD40 repeat-like superfamily protein</fullName>
    </submittedName>
</protein>
<dbReference type="STRING" id="4577.A0A1D6HR75"/>
<dbReference type="PROSITE" id="PS00678">
    <property type="entry name" value="WD_REPEATS_1"/>
    <property type="match status" value="1"/>
</dbReference>
<feature type="repeat" description="WD" evidence="5">
    <location>
        <begin position="258"/>
        <end position="284"/>
    </location>
</feature>
<comment type="subcellular location">
    <subcellularLocation>
        <location evidence="1">Nucleus</location>
    </subcellularLocation>
</comment>
<sequence>MTSPPRVSMEITDEVVKSMKIGLVFQGYNGRICSMDFHSKATNYLVTASDDESIRLYDTQDAVCLNTINSKKYGVGLVCFTDNPSIVLYSSNNGWDGLSASHFALEKKTFSHVRLIVPFSYGTIGLKNRRLSTQGRCYWICNGNLLTSFHSIFKSKGLLRAQRRPTVSYDAQGMVFAVAYGGRIKMFDIRKFGMGPFATFSVGTDDSEAHVVQFSGDGRRILLTTKAGRVHVLDSFEGNSIASFRAKPILTNSTLEASFCPEGNHIVSGSGDGSVYAWNVESGKVACWESTDVKPPRVRWSPGSLMFVTGTSELSCWVPDLSKLESFTISHTNTRSSSSL</sequence>
<dbReference type="InterPro" id="IPR037867">
    <property type="entry name" value="Swd2/WDR82"/>
</dbReference>
<dbReference type="Gene3D" id="2.130.10.10">
    <property type="entry name" value="YVTN repeat-like/Quinoprotein amine dehydrogenase"/>
    <property type="match status" value="2"/>
</dbReference>
<dbReference type="ExpressionAtlas" id="A0A1D6HR75">
    <property type="expression patterns" value="baseline and differential"/>
</dbReference>
<gene>
    <name evidence="6" type="ORF">ZEAMMB73_Zm00001d018642</name>
</gene>
<reference evidence="6" key="1">
    <citation type="submission" date="2015-12" db="EMBL/GenBank/DDBJ databases">
        <title>Update maize B73 reference genome by single molecule sequencing technologies.</title>
        <authorList>
            <consortium name="Maize Genome Sequencing Project"/>
            <person name="Ware D."/>
        </authorList>
    </citation>
    <scope>NUCLEOTIDE SEQUENCE [LARGE SCALE GENOMIC DNA]</scope>
    <source>
        <tissue evidence="6">Seedling</tissue>
    </source>
</reference>
<dbReference type="SMR" id="A0A1D6HR75"/>
<dbReference type="InterPro" id="IPR015943">
    <property type="entry name" value="WD40/YVTN_repeat-like_dom_sf"/>
</dbReference>
<proteinExistence type="predicted"/>
<dbReference type="PANTHER" id="PTHR19861:SF5">
    <property type="entry name" value="TRANSDUCIN_WD40 REPEAT-LIKE SUPERFAMILY PROTEIN"/>
    <property type="match status" value="1"/>
</dbReference>
<evidence type="ECO:0000256" key="2">
    <source>
        <dbReference type="ARBA" id="ARBA00022574"/>
    </source>
</evidence>
<evidence type="ECO:0000256" key="5">
    <source>
        <dbReference type="PROSITE-ProRule" id="PRU00221"/>
    </source>
</evidence>
<keyword evidence="4" id="KW-0539">Nucleus</keyword>